<dbReference type="GO" id="GO:0000272">
    <property type="term" value="P:polysaccharide catabolic process"/>
    <property type="evidence" value="ECO:0007669"/>
    <property type="project" value="InterPro"/>
</dbReference>
<name>A0A5C5YLG4_9BACT</name>
<organism evidence="3 4">
    <name type="scientific">Posidoniimonas polymericola</name>
    <dbReference type="NCBI Taxonomy" id="2528002"/>
    <lineage>
        <taxon>Bacteria</taxon>
        <taxon>Pseudomonadati</taxon>
        <taxon>Planctomycetota</taxon>
        <taxon>Planctomycetia</taxon>
        <taxon>Pirellulales</taxon>
        <taxon>Lacipirellulaceae</taxon>
        <taxon>Posidoniimonas</taxon>
    </lineage>
</organism>
<proteinExistence type="predicted"/>
<dbReference type="InterPro" id="IPR011042">
    <property type="entry name" value="6-blade_b-propeller_TolB-like"/>
</dbReference>
<evidence type="ECO:0000313" key="4">
    <source>
        <dbReference type="Proteomes" id="UP000318478"/>
    </source>
</evidence>
<dbReference type="Gene3D" id="2.120.10.30">
    <property type="entry name" value="TolB, C-terminal domain"/>
    <property type="match status" value="1"/>
</dbReference>
<dbReference type="InterPro" id="IPR036439">
    <property type="entry name" value="Dockerin_dom_sf"/>
</dbReference>
<accession>A0A5C5YLG4</accession>
<keyword evidence="4" id="KW-1185">Reference proteome</keyword>
<dbReference type="SUPFAM" id="SSF63446">
    <property type="entry name" value="Type I dockerin domain"/>
    <property type="match status" value="1"/>
</dbReference>
<dbReference type="InterPro" id="IPR011041">
    <property type="entry name" value="Quinoprot_gluc/sorb_DH_b-prop"/>
</dbReference>
<feature type="region of interest" description="Disordered" evidence="1">
    <location>
        <begin position="422"/>
        <end position="444"/>
    </location>
</feature>
<dbReference type="AlphaFoldDB" id="A0A5C5YLG4"/>
<dbReference type="Proteomes" id="UP000318478">
    <property type="component" value="Unassembled WGS sequence"/>
</dbReference>
<keyword evidence="3" id="KW-0560">Oxidoreductase</keyword>
<dbReference type="InterPro" id="IPR018247">
    <property type="entry name" value="EF_Hand_1_Ca_BS"/>
</dbReference>
<dbReference type="EMBL" id="SJPO01000007">
    <property type="protein sequence ID" value="TWT75722.1"/>
    <property type="molecule type" value="Genomic_DNA"/>
</dbReference>
<comment type="caution">
    <text evidence="3">The sequence shown here is derived from an EMBL/GenBank/DDBJ whole genome shotgun (WGS) entry which is preliminary data.</text>
</comment>
<evidence type="ECO:0000259" key="2">
    <source>
        <dbReference type="Pfam" id="PF07995"/>
    </source>
</evidence>
<protein>
    <submittedName>
        <fullName evidence="3">Quinoprotein glucose dehydrogenase B</fullName>
        <ecNumber evidence="3">1.1.5.2</ecNumber>
    </submittedName>
</protein>
<dbReference type="Gene3D" id="2.60.120.200">
    <property type="match status" value="1"/>
</dbReference>
<dbReference type="PANTHER" id="PTHR19328:SF75">
    <property type="entry name" value="ALDOSE SUGAR DEHYDROGENASE YLII"/>
    <property type="match status" value="1"/>
</dbReference>
<reference evidence="3 4" key="1">
    <citation type="submission" date="2019-02" db="EMBL/GenBank/DDBJ databases">
        <title>Deep-cultivation of Planctomycetes and their phenomic and genomic characterization uncovers novel biology.</title>
        <authorList>
            <person name="Wiegand S."/>
            <person name="Jogler M."/>
            <person name="Boedeker C."/>
            <person name="Pinto D."/>
            <person name="Vollmers J."/>
            <person name="Rivas-Marin E."/>
            <person name="Kohn T."/>
            <person name="Peeters S.H."/>
            <person name="Heuer A."/>
            <person name="Rast P."/>
            <person name="Oberbeckmann S."/>
            <person name="Bunk B."/>
            <person name="Jeske O."/>
            <person name="Meyerdierks A."/>
            <person name="Storesund J.E."/>
            <person name="Kallscheuer N."/>
            <person name="Luecker S."/>
            <person name="Lage O.M."/>
            <person name="Pohl T."/>
            <person name="Merkel B.J."/>
            <person name="Hornburger P."/>
            <person name="Mueller R.-W."/>
            <person name="Bruemmer F."/>
            <person name="Labrenz M."/>
            <person name="Spormann A.M."/>
            <person name="Op Den Camp H."/>
            <person name="Overmann J."/>
            <person name="Amann R."/>
            <person name="Jetten M.S.M."/>
            <person name="Mascher T."/>
            <person name="Medema M.H."/>
            <person name="Devos D.P."/>
            <person name="Kaster A.-K."/>
            <person name="Ovreas L."/>
            <person name="Rohde M."/>
            <person name="Galperin M.Y."/>
            <person name="Jogler C."/>
        </authorList>
    </citation>
    <scope>NUCLEOTIDE SEQUENCE [LARGE SCALE GENOMIC DNA]</scope>
    <source>
        <strain evidence="3 4">Pla123a</strain>
    </source>
</reference>
<dbReference type="GO" id="GO:0008876">
    <property type="term" value="F:quinoprotein glucose dehydrogenase activity"/>
    <property type="evidence" value="ECO:0007669"/>
    <property type="project" value="UniProtKB-EC"/>
</dbReference>
<feature type="compositionally biased region" description="Pro residues" evidence="1">
    <location>
        <begin position="422"/>
        <end position="432"/>
    </location>
</feature>
<evidence type="ECO:0000256" key="1">
    <source>
        <dbReference type="SAM" id="MobiDB-lite"/>
    </source>
</evidence>
<dbReference type="PROSITE" id="PS00018">
    <property type="entry name" value="EF_HAND_1"/>
    <property type="match status" value="1"/>
</dbReference>
<dbReference type="InterPro" id="IPR012938">
    <property type="entry name" value="Glc/Sorbosone_DH"/>
</dbReference>
<feature type="region of interest" description="Disordered" evidence="1">
    <location>
        <begin position="267"/>
        <end position="293"/>
    </location>
</feature>
<feature type="domain" description="Glucose/Sorbosone dehydrogenase" evidence="2">
    <location>
        <begin position="36"/>
        <end position="353"/>
    </location>
</feature>
<dbReference type="PANTHER" id="PTHR19328">
    <property type="entry name" value="HEDGEHOG-INTERACTING PROTEIN"/>
    <property type="match status" value="1"/>
</dbReference>
<gene>
    <name evidence="3" type="primary">gdhB_3</name>
    <name evidence="3" type="ORF">Pla123a_32320</name>
</gene>
<dbReference type="EC" id="1.1.5.2" evidence="3"/>
<evidence type="ECO:0000313" key="3">
    <source>
        <dbReference type="EMBL" id="TWT75722.1"/>
    </source>
</evidence>
<dbReference type="Pfam" id="PF07995">
    <property type="entry name" value="GSDH"/>
    <property type="match status" value="1"/>
</dbReference>
<dbReference type="SUPFAM" id="SSF50952">
    <property type="entry name" value="Soluble quinoprotein glucose dehydrogenase"/>
    <property type="match status" value="1"/>
</dbReference>
<sequence length="757" mass="79896">MADAQGVGAERVAEFGFSNFASEGVTGISSAPGRPNDLFVSVLDGRILRVDLTDQSVSTFATIPNVYTSFGFTGLLGFTFAPDYPTSGRLFVHTADDPSPTAGVDHRTYVRQYTVSDPLSATPALGGGVDILRVDQPLNDHNGGFLGFKPGDDNNLWIGLGDGGNNGANPDPLRTGQDNTDLLGSILRVDVTRDDFPADPLRSYGIPADNPYAVSGGAPEVWSYGLRSPWGASFDRDNGDFYFGDVGQVTREEVNFERSDAAGGANYGWRVNEGDAPAPFTQHPGDPSPDDPSLVSPVYDYVHTGGYGGGNSQPFTGRSITGGVVYRGPIEELQGAYVFGDWSSRQVWAMQIDRDANSGRGAVVPGSQINLAETFGRSAVYGDAGGFGDGVTAFGEDLAGNVYFAELDGDLYKICADCGPGLPNPDPPPDGPRGPLEPLAPLSDSFDASHDYKSGAVDPAGIWTGTHNAGFGGPFDSNASNAGELTVGMEPLGWEGGGADTAPFLFREVNAADLMEVRVRISNQTRGNWSSAGILVRLAGAVDDDASNDQFLSAHSFRVGSESDPGDNLQTSNVIEGGEGETTQPVGHDLEYIRLVHNGGGDFDVFTSEDGSDWTLRDELSNPNLAEGVLEVGLWAGSYGGGFEGGEALFDWAEIVLGVPAGDYNEDGRIDAADYVVWRDSEGTSVAAWSGADGNGDGLVTMADYDVWRTNYGAVVVDPFEAPTVEDIPEHHSATLVAIAMIFLVGIRRLSPPFLLR</sequence>
<dbReference type="Gene3D" id="1.10.1330.10">
    <property type="entry name" value="Dockerin domain"/>
    <property type="match status" value="1"/>
</dbReference>